<organism evidence="2">
    <name type="scientific">uncultured Caudovirales phage</name>
    <dbReference type="NCBI Taxonomy" id="2100421"/>
    <lineage>
        <taxon>Viruses</taxon>
        <taxon>Duplodnaviria</taxon>
        <taxon>Heunggongvirae</taxon>
        <taxon>Uroviricota</taxon>
        <taxon>Caudoviricetes</taxon>
        <taxon>Peduoviridae</taxon>
        <taxon>Maltschvirus</taxon>
        <taxon>Maltschvirus maltsch</taxon>
    </lineage>
</organism>
<sequence length="421" mass="47638">MSYDIDLLAITSNKEVYERFKDHVKKHNVSSITLDLFNVMGEYWDNYPLRTILNCDEFKTFFYIVKGKKIKDPAAYELAFENLEKAMVTPRPIVKDILAKLIETDYATQVYDICLKIGTGRGGDLLSIEELLNNYKKEIGSSVEKSEVFVSPSLDYLSSVVASGGLDWRLKELNVALGPIRKGDFIIIAARPETGKTTFVASEASYMMTQLEPDEHVIWINNEEASNKVMMRVIQSFHQVTSSELLSKPDEYANAFTVSGGDRFLVLDDDSGIRSANKIATLFKEYKPGLIIFDQLDKVHGFPNDREDLRIGKLYEWARDIAKEYCPVIAISQVDGTGEGEKWIQMNQLRGSKTDKVGEADAIITIGKSNEPGMDLQRYVHIPKNKLFGGSETLEAHRHGCFEVDIEPARARYVSKWRTSK</sequence>
<keyword evidence="2" id="KW-0347">Helicase</keyword>
<dbReference type="GO" id="GO:0006260">
    <property type="term" value="P:DNA replication"/>
    <property type="evidence" value="ECO:0007669"/>
    <property type="project" value="InterPro"/>
</dbReference>
<dbReference type="PANTHER" id="PTHR30153">
    <property type="entry name" value="REPLICATIVE DNA HELICASE DNAB"/>
    <property type="match status" value="1"/>
</dbReference>
<dbReference type="InterPro" id="IPR027417">
    <property type="entry name" value="P-loop_NTPase"/>
</dbReference>
<protein>
    <submittedName>
        <fullName evidence="2">DNA helicase, DnaB-like, C-terminal</fullName>
    </submittedName>
</protein>
<dbReference type="PROSITE" id="PS51199">
    <property type="entry name" value="SF4_HELICASE"/>
    <property type="match status" value="1"/>
</dbReference>
<dbReference type="GO" id="GO:0003678">
    <property type="term" value="F:DNA helicase activity"/>
    <property type="evidence" value="ECO:0007669"/>
    <property type="project" value="InterPro"/>
</dbReference>
<accession>A0A6J5NPI7</accession>
<evidence type="ECO:0000313" key="2">
    <source>
        <dbReference type="EMBL" id="CAB4160867.1"/>
    </source>
</evidence>
<name>A0A6J5NPI7_9CAUD</name>
<reference evidence="2" key="1">
    <citation type="submission" date="2020-04" db="EMBL/GenBank/DDBJ databases">
        <authorList>
            <person name="Chiriac C."/>
            <person name="Salcher M."/>
            <person name="Ghai R."/>
            <person name="Kavagutti S V."/>
        </authorList>
    </citation>
    <scope>NUCLEOTIDE SEQUENCE</scope>
</reference>
<keyword evidence="2" id="KW-0378">Hydrolase</keyword>
<dbReference type="InterPro" id="IPR007694">
    <property type="entry name" value="DNA_helicase_DnaB-like_C"/>
</dbReference>
<dbReference type="Gene3D" id="3.40.50.300">
    <property type="entry name" value="P-loop containing nucleotide triphosphate hydrolases"/>
    <property type="match status" value="1"/>
</dbReference>
<evidence type="ECO:0000259" key="1">
    <source>
        <dbReference type="PROSITE" id="PS51199"/>
    </source>
</evidence>
<keyword evidence="2" id="KW-0547">Nucleotide-binding</keyword>
<dbReference type="PANTHER" id="PTHR30153:SF2">
    <property type="entry name" value="REPLICATIVE DNA HELICASE"/>
    <property type="match status" value="1"/>
</dbReference>
<keyword evidence="2" id="KW-0067">ATP-binding</keyword>
<feature type="domain" description="SF4 helicase" evidence="1">
    <location>
        <begin position="159"/>
        <end position="353"/>
    </location>
</feature>
<dbReference type="EMBL" id="LR796700">
    <property type="protein sequence ID" value="CAB4160867.1"/>
    <property type="molecule type" value="Genomic_DNA"/>
</dbReference>
<dbReference type="Pfam" id="PF03796">
    <property type="entry name" value="DnaB_C"/>
    <property type="match status" value="1"/>
</dbReference>
<proteinExistence type="predicted"/>
<dbReference type="SUPFAM" id="SSF52540">
    <property type="entry name" value="P-loop containing nucleoside triphosphate hydrolases"/>
    <property type="match status" value="1"/>
</dbReference>
<dbReference type="GO" id="GO:0005524">
    <property type="term" value="F:ATP binding"/>
    <property type="evidence" value="ECO:0007669"/>
    <property type="project" value="InterPro"/>
</dbReference>
<gene>
    <name evidence="2" type="ORF">UFOVP729_18</name>
</gene>